<sequence>MRLIIVFLIFSVAGVHAQDSLKVSVLSNVKGNVIQLRWAVNSAMAWKTTNRYGFIVERMTVTRDGKALAVPEKVILTPKPLKARPLNDWQALATDNQYAAVIAQALYGESFELTGDDAKGVSRFIAMAQELEQRYLVSLFAADLCYPGAVMAGWGLEDVTVKPGERYLYRVSSAAPQKTLAISMGLVYVGLADVVKLPKPQELTATFGDKTVMLTWNYGLLTRYYGAYHVEKSEDGKNFKRISSTPLSNMNSKDGKPLDRMYFMDTLSNNMAVTSYRILGVNSFGEEGPVSEIVSGKGITRLVYVPHIEKAIPNESGGVDIEWEFDTRGNSQIKNFELHRGDQANGPFVAVKKDISSGERKFVYDSLQESNYFVIAAIPHHGEPSLSFPVLVQPTDTIPPSVPKGLKGTVDSTGVVRLSWDKNKERDFLGYRIYRAQTRGEELVPITDIAIKENAFVDSVQISTLNNEVIYAVTSLDRRYNQSAQPTTIVLKKPEVVPPQSPLITNYIVNNKGITLEWVSGGEENLSMIQIVRTDKSTSQEIILAEVKDMKIASYRDSLAAPQMWYSYSIRSVSEGGLKSTSPAVTLQAPVRAIGSITLFSAKLNAKNKLVMLQWKHNLKNVKQFEIYKGEVGKSITLWKVLKGFEDKIEDRVITPGVHYEYIIRALLDSGKSGGSAKASTSKR</sequence>
<keyword evidence="1" id="KW-0732">Signal</keyword>
<dbReference type="OrthoDB" id="923194at2"/>
<gene>
    <name evidence="2" type="ORF">DQQ10_27025</name>
</gene>
<dbReference type="InterPro" id="IPR013783">
    <property type="entry name" value="Ig-like_fold"/>
</dbReference>
<feature type="chain" id="PRO_5016561382" description="Fibronectin type III domain-containing protein" evidence="1">
    <location>
        <begin position="18"/>
        <end position="684"/>
    </location>
</feature>
<dbReference type="Gene3D" id="2.60.40.10">
    <property type="entry name" value="Immunoglobulins"/>
    <property type="match status" value="3"/>
</dbReference>
<proteinExistence type="predicted"/>
<name>A0A364XUW6_9BACT</name>
<comment type="caution">
    <text evidence="2">The sequence shown here is derived from an EMBL/GenBank/DDBJ whole genome shotgun (WGS) entry which is preliminary data.</text>
</comment>
<evidence type="ECO:0008006" key="4">
    <source>
        <dbReference type="Google" id="ProtNLM"/>
    </source>
</evidence>
<accession>A0A364XUW6</accession>
<dbReference type="Proteomes" id="UP000251889">
    <property type="component" value="Unassembled WGS sequence"/>
</dbReference>
<reference evidence="2 3" key="1">
    <citation type="submission" date="2018-06" db="EMBL/GenBank/DDBJ databases">
        <title>Chryseolinea flavus sp. nov., a member of the phylum Bacteroidetes isolated from soil.</title>
        <authorList>
            <person name="Li Y."/>
            <person name="Wang J."/>
        </authorList>
    </citation>
    <scope>NUCLEOTIDE SEQUENCE [LARGE SCALE GENOMIC DNA]</scope>
    <source>
        <strain evidence="2 3">SDU1-6</strain>
    </source>
</reference>
<evidence type="ECO:0000256" key="1">
    <source>
        <dbReference type="SAM" id="SignalP"/>
    </source>
</evidence>
<protein>
    <recommendedName>
        <fullName evidence="4">Fibronectin type III domain-containing protein</fullName>
    </recommendedName>
</protein>
<organism evidence="2 3">
    <name type="scientific">Pseudochryseolinea flava</name>
    <dbReference type="NCBI Taxonomy" id="2059302"/>
    <lineage>
        <taxon>Bacteria</taxon>
        <taxon>Pseudomonadati</taxon>
        <taxon>Bacteroidota</taxon>
        <taxon>Cytophagia</taxon>
        <taxon>Cytophagales</taxon>
        <taxon>Fulvivirgaceae</taxon>
        <taxon>Pseudochryseolinea</taxon>
    </lineage>
</organism>
<dbReference type="EMBL" id="QMFY01000028">
    <property type="protein sequence ID" value="RAV97750.1"/>
    <property type="molecule type" value="Genomic_DNA"/>
</dbReference>
<evidence type="ECO:0000313" key="3">
    <source>
        <dbReference type="Proteomes" id="UP000251889"/>
    </source>
</evidence>
<dbReference type="RefSeq" id="WP_112750077.1">
    <property type="nucleotide sequence ID" value="NZ_QMFY01000028.1"/>
</dbReference>
<dbReference type="SUPFAM" id="SSF49265">
    <property type="entry name" value="Fibronectin type III"/>
    <property type="match status" value="1"/>
</dbReference>
<dbReference type="InterPro" id="IPR036116">
    <property type="entry name" value="FN3_sf"/>
</dbReference>
<dbReference type="AlphaFoldDB" id="A0A364XUW6"/>
<feature type="signal peptide" evidence="1">
    <location>
        <begin position="1"/>
        <end position="17"/>
    </location>
</feature>
<keyword evidence="3" id="KW-1185">Reference proteome</keyword>
<evidence type="ECO:0000313" key="2">
    <source>
        <dbReference type="EMBL" id="RAV97750.1"/>
    </source>
</evidence>